<keyword evidence="10" id="KW-1003">Cell membrane</keyword>
<comment type="function">
    <text evidence="1 10">Involved in lipopolysaccharide (LPS) biosynthesis. Catalyzes the transfer of 3-deoxy-D-manno-octulosonate (Kdo) residue(s) from CMP-Kdo to lipid IV(A), the tetraacyldisaccharide-1,4'-bisphosphate precursor of lipid A.</text>
</comment>
<dbReference type="Gene3D" id="3.40.50.11720">
    <property type="entry name" value="3-Deoxy-D-manno-octulosonic-acid transferase, N-terminal domain"/>
    <property type="match status" value="1"/>
</dbReference>
<evidence type="ECO:0000256" key="7">
    <source>
        <dbReference type="ARBA" id="ARBA00049183"/>
    </source>
</evidence>
<evidence type="ECO:0000256" key="3">
    <source>
        <dbReference type="ARBA" id="ARBA00012621"/>
    </source>
</evidence>
<dbReference type="GO" id="GO:0009244">
    <property type="term" value="P:lipopolysaccharide core region biosynthetic process"/>
    <property type="evidence" value="ECO:0007669"/>
    <property type="project" value="UniProtKB-UniRule"/>
</dbReference>
<evidence type="ECO:0000256" key="8">
    <source>
        <dbReference type="PIRSR" id="PIRSR639901-1"/>
    </source>
</evidence>
<evidence type="ECO:0000256" key="2">
    <source>
        <dbReference type="ARBA" id="ARBA00004713"/>
    </source>
</evidence>
<dbReference type="Proteomes" id="UP000234752">
    <property type="component" value="Chromosome eg_1"/>
</dbReference>
<evidence type="ECO:0000256" key="4">
    <source>
        <dbReference type="ARBA" id="ARBA00019077"/>
    </source>
</evidence>
<dbReference type="AlphaFoldDB" id="A0A2K9N9X2"/>
<name>A0A2K9N9X2_9PROT</name>
<dbReference type="EMBL" id="CP025611">
    <property type="protein sequence ID" value="AUN29941.1"/>
    <property type="molecule type" value="Genomic_DNA"/>
</dbReference>
<dbReference type="InterPro" id="IPR007507">
    <property type="entry name" value="Glycos_transf_N"/>
</dbReference>
<comment type="pathway">
    <text evidence="2 10">Bacterial outer membrane biogenesis; LPS core biosynthesis.</text>
</comment>
<feature type="domain" description="3-deoxy-D-manno-octulosonic-acid transferase N-terminal" evidence="11">
    <location>
        <begin position="34"/>
        <end position="210"/>
    </location>
</feature>
<evidence type="ECO:0000256" key="5">
    <source>
        <dbReference type="ARBA" id="ARBA00022679"/>
    </source>
</evidence>
<dbReference type="GO" id="GO:0043842">
    <property type="term" value="F:Kdo transferase activity"/>
    <property type="evidence" value="ECO:0007669"/>
    <property type="project" value="UniProtKB-EC"/>
</dbReference>
<dbReference type="GO" id="GO:0009245">
    <property type="term" value="P:lipid A biosynthetic process"/>
    <property type="evidence" value="ECO:0007669"/>
    <property type="project" value="TreeGrafter"/>
</dbReference>
<comment type="subcellular location">
    <subcellularLocation>
        <location evidence="10">Cell membrane</location>
    </subcellularLocation>
</comment>
<evidence type="ECO:0000256" key="1">
    <source>
        <dbReference type="ARBA" id="ARBA00003394"/>
    </source>
</evidence>
<dbReference type="OrthoDB" id="9789797at2"/>
<dbReference type="UniPathway" id="UPA00958"/>
<keyword evidence="5 10" id="KW-0808">Transferase</keyword>
<organism evidence="12 13">
    <name type="scientific">Niveispirillum cyanobacteriorum</name>
    <dbReference type="NCBI Taxonomy" id="1612173"/>
    <lineage>
        <taxon>Bacteria</taxon>
        <taxon>Pseudomonadati</taxon>
        <taxon>Pseudomonadota</taxon>
        <taxon>Alphaproteobacteria</taxon>
        <taxon>Rhodospirillales</taxon>
        <taxon>Azospirillaceae</taxon>
        <taxon>Niveispirillum</taxon>
    </lineage>
</organism>
<comment type="similarity">
    <text evidence="10">Belongs to the glycosyltransferase group 1 family.</text>
</comment>
<evidence type="ECO:0000313" key="12">
    <source>
        <dbReference type="EMBL" id="AUN29941.1"/>
    </source>
</evidence>
<dbReference type="GO" id="GO:0005886">
    <property type="term" value="C:plasma membrane"/>
    <property type="evidence" value="ECO:0007669"/>
    <property type="project" value="UniProtKB-SubCell"/>
</dbReference>
<feature type="site" description="Transition state stabilizer" evidence="9">
    <location>
        <position position="208"/>
    </location>
</feature>
<dbReference type="SUPFAM" id="SSF53756">
    <property type="entry name" value="UDP-Glycosyltransferase/glycogen phosphorylase"/>
    <property type="match status" value="1"/>
</dbReference>
<dbReference type="RefSeq" id="WP_102111651.1">
    <property type="nucleotide sequence ID" value="NZ_BMGN01000003.1"/>
</dbReference>
<keyword evidence="10" id="KW-0448">Lipopolysaccharide biosynthesis</keyword>
<dbReference type="Gene3D" id="3.40.50.2000">
    <property type="entry name" value="Glycogen Phosphorylase B"/>
    <property type="match status" value="1"/>
</dbReference>
<evidence type="ECO:0000256" key="9">
    <source>
        <dbReference type="PIRSR" id="PIRSR639901-2"/>
    </source>
</evidence>
<keyword evidence="13" id="KW-1185">Reference proteome</keyword>
<feature type="site" description="Transition state stabilizer" evidence="9">
    <location>
        <position position="132"/>
    </location>
</feature>
<dbReference type="InterPro" id="IPR039901">
    <property type="entry name" value="Kdotransferase"/>
</dbReference>
<evidence type="ECO:0000256" key="10">
    <source>
        <dbReference type="RuleBase" id="RU365103"/>
    </source>
</evidence>
<feature type="active site" description="Proton acceptor" evidence="8">
    <location>
        <position position="61"/>
    </location>
</feature>
<sequence length="425" mass="45245">MLYSLYRGLTHLAGPAIGRLLDRRAARGKEDPARRHERLGRPLLPRPAGRLVWVHAASVGEALAVLPLVERLLSQGPQVQVMVTTGTVTSAALMARRLPGPHAFHQYVPVDLPSAVDGFLAHWRPDLVLWVESEFWPNFLSGIRRAGIPCALVNARLSAKSFGNWRRFARTARRLLSVFQLALAQTGVEAERLSALGIADVRAVGNLKYSAPPLPIDPAALHTLSAAIGPRPVWTFASSHAGEEAMAIAAQVELRRHLPDALLLLVPRHPDRGGEVAVMLSTAGLSYARRSEGGLPGAGDAVFLMDTLGEMGLVFRLAPVTVMGGSFMPVGGHNPIEPALLHSAVIHGPHMFNFAEVAAEMQAAGGLLPLAGPQQIADAVAGLLSEPARRQAQAEAAREVALRNATAIDRVMAALAPLLHRAGVG</sequence>
<evidence type="ECO:0000259" key="11">
    <source>
        <dbReference type="Pfam" id="PF04413"/>
    </source>
</evidence>
<reference evidence="12 13" key="1">
    <citation type="submission" date="2017-12" db="EMBL/GenBank/DDBJ databases">
        <title>Genomes of bacteria within cyanobacterial aggregates.</title>
        <authorList>
            <person name="Cai H."/>
        </authorList>
    </citation>
    <scope>NUCLEOTIDE SEQUENCE [LARGE SCALE GENOMIC DNA]</scope>
    <source>
        <strain evidence="12 13">TH16</strain>
    </source>
</reference>
<accession>A0A2K9N9X2</accession>
<comment type="catalytic activity">
    <reaction evidence="7 10">
        <text>lipid IVA (E. coli) + CMP-3-deoxy-beta-D-manno-octulosonate = alpha-Kdo-(2-&gt;6)-lipid IVA (E. coli) + CMP + H(+)</text>
        <dbReference type="Rhea" id="RHEA:28066"/>
        <dbReference type="ChEBI" id="CHEBI:15378"/>
        <dbReference type="ChEBI" id="CHEBI:58603"/>
        <dbReference type="ChEBI" id="CHEBI:60364"/>
        <dbReference type="ChEBI" id="CHEBI:60377"/>
        <dbReference type="ChEBI" id="CHEBI:85987"/>
        <dbReference type="EC" id="2.4.99.12"/>
    </reaction>
</comment>
<dbReference type="PANTHER" id="PTHR42755">
    <property type="entry name" value="3-DEOXY-MANNO-OCTULOSONATE CYTIDYLYLTRANSFERASE"/>
    <property type="match status" value="1"/>
</dbReference>
<dbReference type="Pfam" id="PF04413">
    <property type="entry name" value="Glycos_transf_N"/>
    <property type="match status" value="1"/>
</dbReference>
<dbReference type="PANTHER" id="PTHR42755:SF1">
    <property type="entry name" value="3-DEOXY-D-MANNO-OCTULOSONIC ACID TRANSFERASE, MITOCHONDRIAL-RELATED"/>
    <property type="match status" value="1"/>
</dbReference>
<dbReference type="EC" id="2.4.99.12" evidence="3 10"/>
<evidence type="ECO:0000313" key="13">
    <source>
        <dbReference type="Proteomes" id="UP000234752"/>
    </source>
</evidence>
<gene>
    <name evidence="12" type="ORF">C0V82_06645</name>
</gene>
<keyword evidence="10" id="KW-0472">Membrane</keyword>
<protein>
    <recommendedName>
        <fullName evidence="4 10">3-deoxy-D-manno-octulosonic acid transferase</fullName>
        <shortName evidence="10">Kdo transferase</shortName>
        <ecNumber evidence="3 10">2.4.99.12</ecNumber>
    </recommendedName>
    <alternativeName>
        <fullName evidence="6 10">Lipid IV(A) 3-deoxy-D-manno-octulosonic acid transferase</fullName>
    </alternativeName>
</protein>
<dbReference type="KEGG" id="ncb:C0V82_06645"/>
<evidence type="ECO:0000256" key="6">
    <source>
        <dbReference type="ARBA" id="ARBA00031445"/>
    </source>
</evidence>
<dbReference type="InterPro" id="IPR038107">
    <property type="entry name" value="Glycos_transf_N_sf"/>
</dbReference>
<proteinExistence type="inferred from homology"/>